<sequence>MAQKLSGILSPLSADYSSQCEALATALYISKITSDKFKTSLAGFEGVVGDVNTVNHGDFKWLIGIYQGLGEFFAPFGGVEALNKKHVHIDFAKILNEVCGIYVLCYLLEALAPKFDLGKISGKQMNNDLEFASLLTKLGGEVDYGADGFIFLLTEITKYHYGASSKENLRAVLVKYCTNPRGSHDKVEEQWLSALGTLRKTLKKLKLEESFERVTKAVDSILDGKWHQKGINMSAVVKDILQIQLPAKADAADKILEKL</sequence>
<accession>A0AA38IU30</accession>
<evidence type="ECO:0000313" key="1">
    <source>
        <dbReference type="EMBL" id="KAJ3663467.1"/>
    </source>
</evidence>
<name>A0AA38IU30_9CUCU</name>
<dbReference type="Proteomes" id="UP001168821">
    <property type="component" value="Unassembled WGS sequence"/>
</dbReference>
<protein>
    <submittedName>
        <fullName evidence="1">Uncharacterized protein</fullName>
    </submittedName>
</protein>
<gene>
    <name evidence="1" type="ORF">Zmor_007726</name>
</gene>
<organism evidence="1 2">
    <name type="scientific">Zophobas morio</name>
    <dbReference type="NCBI Taxonomy" id="2755281"/>
    <lineage>
        <taxon>Eukaryota</taxon>
        <taxon>Metazoa</taxon>
        <taxon>Ecdysozoa</taxon>
        <taxon>Arthropoda</taxon>
        <taxon>Hexapoda</taxon>
        <taxon>Insecta</taxon>
        <taxon>Pterygota</taxon>
        <taxon>Neoptera</taxon>
        <taxon>Endopterygota</taxon>
        <taxon>Coleoptera</taxon>
        <taxon>Polyphaga</taxon>
        <taxon>Cucujiformia</taxon>
        <taxon>Tenebrionidae</taxon>
        <taxon>Zophobas</taxon>
    </lineage>
</organism>
<reference evidence="1" key="1">
    <citation type="journal article" date="2023" name="G3 (Bethesda)">
        <title>Whole genome assemblies of Zophobas morio and Tenebrio molitor.</title>
        <authorList>
            <person name="Kaur S."/>
            <person name="Stinson S.A."/>
            <person name="diCenzo G.C."/>
        </authorList>
    </citation>
    <scope>NUCLEOTIDE SEQUENCE</scope>
    <source>
        <strain evidence="1">QUZm001</strain>
    </source>
</reference>
<evidence type="ECO:0000313" key="2">
    <source>
        <dbReference type="Proteomes" id="UP001168821"/>
    </source>
</evidence>
<keyword evidence="2" id="KW-1185">Reference proteome</keyword>
<dbReference type="EMBL" id="JALNTZ010000002">
    <property type="protein sequence ID" value="KAJ3663467.1"/>
    <property type="molecule type" value="Genomic_DNA"/>
</dbReference>
<comment type="caution">
    <text evidence="1">The sequence shown here is derived from an EMBL/GenBank/DDBJ whole genome shotgun (WGS) entry which is preliminary data.</text>
</comment>
<proteinExistence type="predicted"/>
<dbReference type="AlphaFoldDB" id="A0AA38IU30"/>